<feature type="binding site" evidence="6">
    <location>
        <position position="79"/>
    </location>
    <ligand>
        <name>S-adenosyl-L-methionine</name>
        <dbReference type="ChEBI" id="CHEBI:59789"/>
    </ligand>
</feature>
<comment type="function">
    <text evidence="6">Specifically methylates the N7 position of a guanine in 16S rRNA.</text>
</comment>
<keyword evidence="5 6" id="KW-0949">S-adenosyl-L-methionine</keyword>
<evidence type="ECO:0000256" key="2">
    <source>
        <dbReference type="ARBA" id="ARBA00022552"/>
    </source>
</evidence>
<name>A0A521C3M0_9BACT</name>
<evidence type="ECO:0000313" key="7">
    <source>
        <dbReference type="EMBL" id="SMO54077.1"/>
    </source>
</evidence>
<dbReference type="EMBL" id="FXTM01000009">
    <property type="protein sequence ID" value="SMO54077.1"/>
    <property type="molecule type" value="Genomic_DNA"/>
</dbReference>
<sequence length="206" mass="23941">MSRLRELCQLNGIEISDEDVKKFDIYRELLKKWGRRINITSILSDDEIEEKHFFDSLLGMKAFELAGLQIHGKRFCDVGSGGGFPGVPLSIVVKDSQFTLVEPRKKRCVFLEEVVRRLKLKNVEVLCSRIEDINHEFDFLLMRAVEDPKSAVKLTKHLLERGAILCIYRGKEKFSEEIPGYYVKEIIVESKGINFLRRFLFIKKQS</sequence>
<keyword evidence="1 6" id="KW-0963">Cytoplasm</keyword>
<accession>A0A521C3M0</accession>
<keyword evidence="8" id="KW-1185">Reference proteome</keyword>
<keyword evidence="4 6" id="KW-0808">Transferase</keyword>
<dbReference type="HAMAP" id="MF_00074">
    <property type="entry name" value="16SrRNA_methyltr_G"/>
    <property type="match status" value="1"/>
</dbReference>
<keyword evidence="2 6" id="KW-0698">rRNA processing</keyword>
<gene>
    <name evidence="6" type="primary">rsmG</name>
    <name evidence="7" type="ORF">SAMN06269117_10961</name>
</gene>
<dbReference type="OrthoDB" id="9808773at2"/>
<evidence type="ECO:0000256" key="3">
    <source>
        <dbReference type="ARBA" id="ARBA00022603"/>
    </source>
</evidence>
<comment type="subcellular location">
    <subcellularLocation>
        <location evidence="6">Cytoplasm</location>
    </subcellularLocation>
</comment>
<dbReference type="GO" id="GO:0005829">
    <property type="term" value="C:cytosol"/>
    <property type="evidence" value="ECO:0007669"/>
    <property type="project" value="TreeGrafter"/>
</dbReference>
<dbReference type="AlphaFoldDB" id="A0A521C3M0"/>
<evidence type="ECO:0000256" key="1">
    <source>
        <dbReference type="ARBA" id="ARBA00022490"/>
    </source>
</evidence>
<dbReference type="RefSeq" id="WP_142935164.1">
    <property type="nucleotide sequence ID" value="NZ_FXTM01000009.1"/>
</dbReference>
<dbReference type="PIRSF" id="PIRSF003078">
    <property type="entry name" value="GidB"/>
    <property type="match status" value="1"/>
</dbReference>
<dbReference type="Proteomes" id="UP000317315">
    <property type="component" value="Unassembled WGS sequence"/>
</dbReference>
<dbReference type="Pfam" id="PF02527">
    <property type="entry name" value="GidB"/>
    <property type="match status" value="1"/>
</dbReference>
<feature type="binding site" evidence="6">
    <location>
        <position position="143"/>
    </location>
    <ligand>
        <name>S-adenosyl-L-methionine</name>
        <dbReference type="ChEBI" id="CHEBI:59789"/>
    </ligand>
</feature>
<reference evidence="7 8" key="1">
    <citation type="submission" date="2017-05" db="EMBL/GenBank/DDBJ databases">
        <authorList>
            <person name="Varghese N."/>
            <person name="Submissions S."/>
        </authorList>
    </citation>
    <scope>NUCLEOTIDE SEQUENCE [LARGE SCALE GENOMIC DNA]</scope>
    <source>
        <strain evidence="7 8">DSM 16304</strain>
    </source>
</reference>
<comment type="caution">
    <text evidence="6">Lacks conserved residue(s) required for the propagation of feature annotation.</text>
</comment>
<dbReference type="Gene3D" id="3.40.50.150">
    <property type="entry name" value="Vaccinia Virus protein VP39"/>
    <property type="match status" value="1"/>
</dbReference>
<keyword evidence="3 6" id="KW-0489">Methyltransferase</keyword>
<feature type="binding site" evidence="6">
    <location>
        <begin position="130"/>
        <end position="131"/>
    </location>
    <ligand>
        <name>S-adenosyl-L-methionine</name>
        <dbReference type="ChEBI" id="CHEBI:59789"/>
    </ligand>
</feature>
<dbReference type="SUPFAM" id="SSF53335">
    <property type="entry name" value="S-adenosyl-L-methionine-dependent methyltransferases"/>
    <property type="match status" value="1"/>
</dbReference>
<dbReference type="PANTHER" id="PTHR31760:SF0">
    <property type="entry name" value="S-ADENOSYL-L-METHIONINE-DEPENDENT METHYLTRANSFERASES SUPERFAMILY PROTEIN"/>
    <property type="match status" value="1"/>
</dbReference>
<comment type="similarity">
    <text evidence="6">Belongs to the methyltransferase superfamily. RNA methyltransferase RsmG family.</text>
</comment>
<dbReference type="PANTHER" id="PTHR31760">
    <property type="entry name" value="S-ADENOSYL-L-METHIONINE-DEPENDENT METHYLTRANSFERASES SUPERFAMILY PROTEIN"/>
    <property type="match status" value="1"/>
</dbReference>
<evidence type="ECO:0000256" key="6">
    <source>
        <dbReference type="HAMAP-Rule" id="MF_00074"/>
    </source>
</evidence>
<dbReference type="EC" id="2.1.1.-" evidence="6"/>
<protein>
    <recommendedName>
        <fullName evidence="6">Ribosomal RNA small subunit methyltransferase G</fullName>
        <ecNumber evidence="6">2.1.1.-</ecNumber>
    </recommendedName>
    <alternativeName>
        <fullName evidence="6">16S rRNA 7-methylguanosine methyltransferase</fullName>
        <shortName evidence="6">16S rRNA m7G methyltransferase</shortName>
    </alternativeName>
</protein>
<dbReference type="InterPro" id="IPR003682">
    <property type="entry name" value="rRNA_ssu_MeTfrase_G"/>
</dbReference>
<evidence type="ECO:0000313" key="8">
    <source>
        <dbReference type="Proteomes" id="UP000317315"/>
    </source>
</evidence>
<organism evidence="7 8">
    <name type="scientific">Balnearium lithotrophicum</name>
    <dbReference type="NCBI Taxonomy" id="223788"/>
    <lineage>
        <taxon>Bacteria</taxon>
        <taxon>Pseudomonadati</taxon>
        <taxon>Aquificota</taxon>
        <taxon>Aquificia</taxon>
        <taxon>Desulfurobacteriales</taxon>
        <taxon>Desulfurobacteriaceae</taxon>
        <taxon>Balnearium</taxon>
    </lineage>
</organism>
<evidence type="ECO:0000256" key="4">
    <source>
        <dbReference type="ARBA" id="ARBA00022679"/>
    </source>
</evidence>
<feature type="binding site" evidence="6">
    <location>
        <position position="84"/>
    </location>
    <ligand>
        <name>S-adenosyl-L-methionine</name>
        <dbReference type="ChEBI" id="CHEBI:59789"/>
    </ligand>
</feature>
<proteinExistence type="inferred from homology"/>
<evidence type="ECO:0000256" key="5">
    <source>
        <dbReference type="ARBA" id="ARBA00022691"/>
    </source>
</evidence>
<dbReference type="NCBIfam" id="TIGR00138">
    <property type="entry name" value="rsmG_gidB"/>
    <property type="match status" value="1"/>
</dbReference>
<dbReference type="GO" id="GO:0070043">
    <property type="term" value="F:rRNA (guanine-N7-)-methyltransferase activity"/>
    <property type="evidence" value="ECO:0007669"/>
    <property type="project" value="UniProtKB-UniRule"/>
</dbReference>
<dbReference type="InterPro" id="IPR029063">
    <property type="entry name" value="SAM-dependent_MTases_sf"/>
</dbReference>